<keyword evidence="2" id="KW-0808">Transferase</keyword>
<organism evidence="2 3">
    <name type="scientific">Hymenobacter cellulosilyticus</name>
    <dbReference type="NCBI Taxonomy" id="2932248"/>
    <lineage>
        <taxon>Bacteria</taxon>
        <taxon>Pseudomonadati</taxon>
        <taxon>Bacteroidota</taxon>
        <taxon>Cytophagia</taxon>
        <taxon>Cytophagales</taxon>
        <taxon>Hymenobacteraceae</taxon>
        <taxon>Hymenobacter</taxon>
    </lineage>
</organism>
<name>A0A8T9Q4L8_9BACT</name>
<dbReference type="Pfam" id="PF18962">
    <property type="entry name" value="Por_Secre_tail"/>
    <property type="match status" value="1"/>
</dbReference>
<dbReference type="EMBL" id="CP095046">
    <property type="protein sequence ID" value="UOQ70838.1"/>
    <property type="molecule type" value="Genomic_DNA"/>
</dbReference>
<dbReference type="AlphaFoldDB" id="A0A8T9Q4L8"/>
<accession>A0A8T9Q4L8</accession>
<evidence type="ECO:0000313" key="3">
    <source>
        <dbReference type="Proteomes" id="UP000831796"/>
    </source>
</evidence>
<reference evidence="2" key="1">
    <citation type="submission" date="2022-04" db="EMBL/GenBank/DDBJ databases">
        <title>Hymenobacter sp. isolated from the air.</title>
        <authorList>
            <person name="Won M."/>
            <person name="Lee C.-M."/>
            <person name="Woen H.-Y."/>
            <person name="Kwon S.-W."/>
        </authorList>
    </citation>
    <scope>NUCLEOTIDE SEQUENCE</scope>
    <source>
        <strain evidence="2">5116S-3</strain>
    </source>
</reference>
<dbReference type="RefSeq" id="WP_244674251.1">
    <property type="nucleotide sequence ID" value="NZ_CP095046.1"/>
</dbReference>
<sequence>MPACAASFCGDTLTIAPTYYHIDKAKSLIVVNKNVADMNVGRRSATSHLLLDEVYSFAQAQTQLQTTGSYQVSRAGATYSVYFTTLPVVHISTKKQIVDTPSVYAQFSLSETNGTYTESNIGVEIRGAYSQTYPKKSFELSFWDDTTGAVSRDVSLLRMRTDNKWNLQAMYNEPLRLRSKVANEVWQDMHQVYYKTAEPEAKNGIAITYVELFLNEEYRGVYALSERIDRKQLKLKKYSNGIKGELYKGSDWGGAVTFTSLPPFDNTSETWGGFEYKHPEEEINWTNLYNLVDFVKNSSDEIFYRDYRKWFELNNAVDYYIFLNLTRATDNTGKNIYIAKYKTGEPYYYVPWDLDGVFGTNWLGQTSNTTDDILSNGLYDRLLQDCSPTGFRATLRKRWAELRAGTLTQERIMGKFAANHAYLVANNVYERESTTWPGFGFSSSDLVYTDGWLRNRLSYLDTVFSQPCSPLLAAAAAGPARSLKLYPNPAHDKLTLENSGAPAEVWIRDLQGRTVLQMRLPGGVNTLDVGHLAKGLYVATILSNQTLKTEKLLLN</sequence>
<evidence type="ECO:0000259" key="1">
    <source>
        <dbReference type="Pfam" id="PF18962"/>
    </source>
</evidence>
<keyword evidence="3" id="KW-1185">Reference proteome</keyword>
<dbReference type="InterPro" id="IPR014867">
    <property type="entry name" value="Spore_coat_CotH_CotH2/3/7"/>
</dbReference>
<dbReference type="Pfam" id="PF08757">
    <property type="entry name" value="CotH"/>
    <property type="match status" value="1"/>
</dbReference>
<protein>
    <submittedName>
        <fullName evidence="2">CotH kinase family protein</fullName>
    </submittedName>
</protein>
<dbReference type="KEGG" id="hcu:MUN79_19425"/>
<dbReference type="PANTHER" id="PTHR40050:SF1">
    <property type="entry name" value="INNER SPORE COAT PROTEIN H"/>
    <property type="match status" value="1"/>
</dbReference>
<evidence type="ECO:0000313" key="2">
    <source>
        <dbReference type="EMBL" id="UOQ70838.1"/>
    </source>
</evidence>
<dbReference type="NCBIfam" id="TIGR04183">
    <property type="entry name" value="Por_Secre_tail"/>
    <property type="match status" value="1"/>
</dbReference>
<dbReference type="InterPro" id="IPR026444">
    <property type="entry name" value="Secre_tail"/>
</dbReference>
<dbReference type="Proteomes" id="UP000831796">
    <property type="component" value="Chromosome"/>
</dbReference>
<dbReference type="GO" id="GO:0016301">
    <property type="term" value="F:kinase activity"/>
    <property type="evidence" value="ECO:0007669"/>
    <property type="project" value="UniProtKB-KW"/>
</dbReference>
<feature type="domain" description="Secretion system C-terminal sorting" evidence="1">
    <location>
        <begin position="485"/>
        <end position="552"/>
    </location>
</feature>
<keyword evidence="2" id="KW-0418">Kinase</keyword>
<dbReference type="PANTHER" id="PTHR40050">
    <property type="entry name" value="INNER SPORE COAT PROTEIN H"/>
    <property type="match status" value="1"/>
</dbReference>
<proteinExistence type="predicted"/>
<gene>
    <name evidence="2" type="ORF">MUN79_19425</name>
</gene>